<dbReference type="InterPro" id="IPR001806">
    <property type="entry name" value="Small_GTPase"/>
</dbReference>
<dbReference type="SMART" id="SM00176">
    <property type="entry name" value="RAN"/>
    <property type="match status" value="1"/>
</dbReference>
<feature type="compositionally biased region" description="Low complexity" evidence="3">
    <location>
        <begin position="251"/>
        <end position="261"/>
    </location>
</feature>
<dbReference type="Proteomes" id="UP000031737">
    <property type="component" value="Unassembled WGS sequence"/>
</dbReference>
<dbReference type="PANTHER" id="PTHR47977">
    <property type="entry name" value="RAS-RELATED PROTEIN RAB"/>
    <property type="match status" value="1"/>
</dbReference>
<dbReference type="CDD" id="cd01861">
    <property type="entry name" value="Rab6"/>
    <property type="match status" value="1"/>
</dbReference>
<feature type="compositionally biased region" description="Basic and acidic residues" evidence="3">
    <location>
        <begin position="1"/>
        <end position="12"/>
    </location>
</feature>
<organism evidence="4 5">
    <name type="scientific">Trypanosoma rangeli SC58</name>
    <dbReference type="NCBI Taxonomy" id="429131"/>
    <lineage>
        <taxon>Eukaryota</taxon>
        <taxon>Discoba</taxon>
        <taxon>Euglenozoa</taxon>
        <taxon>Kinetoplastea</taxon>
        <taxon>Metakinetoplastina</taxon>
        <taxon>Trypanosomatida</taxon>
        <taxon>Trypanosomatidae</taxon>
        <taxon>Trypanosoma</taxon>
        <taxon>Herpetosoma</taxon>
    </lineage>
</organism>
<protein>
    <submittedName>
        <fullName evidence="4">Small GTP-binding protein RAB6</fullName>
    </submittedName>
</protein>
<dbReference type="OrthoDB" id="63533at2759"/>
<dbReference type="SMART" id="SM00173">
    <property type="entry name" value="RAS"/>
    <property type="match status" value="1"/>
</dbReference>
<dbReference type="SMART" id="SM00175">
    <property type="entry name" value="RAB"/>
    <property type="match status" value="1"/>
</dbReference>
<accession>A0A061J3G5</accession>
<name>A0A061J3G5_TRYRA</name>
<dbReference type="GO" id="GO:0005525">
    <property type="term" value="F:GTP binding"/>
    <property type="evidence" value="ECO:0007669"/>
    <property type="project" value="UniProtKB-KW"/>
</dbReference>
<dbReference type="PROSITE" id="PS51419">
    <property type="entry name" value="RAB"/>
    <property type="match status" value="1"/>
</dbReference>
<dbReference type="GO" id="GO:0003924">
    <property type="term" value="F:GTPase activity"/>
    <property type="evidence" value="ECO:0007669"/>
    <property type="project" value="InterPro"/>
</dbReference>
<reference evidence="4 5" key="1">
    <citation type="submission" date="2013-07" db="EMBL/GenBank/DDBJ databases">
        <authorList>
            <person name="Stoco P.H."/>
            <person name="Wagner G."/>
            <person name="Gerber A."/>
            <person name="Zaha A."/>
            <person name="Thompson C."/>
            <person name="Bartholomeu D.C."/>
            <person name="Luckemeyer D.D."/>
            <person name="Bahia D."/>
            <person name="Loreto E."/>
            <person name="Prestes E.B."/>
            <person name="Lima F.M."/>
            <person name="Rodrigues-Luiz G."/>
            <person name="Vallejo G.A."/>
            <person name="Filho J.F."/>
            <person name="Monteiro K.M."/>
            <person name="Tyler K.M."/>
            <person name="de Almeida L.G."/>
            <person name="Ortiz M.F."/>
            <person name="Siervo M.A."/>
            <person name="de Moraes M.H."/>
            <person name="Cunha O.L."/>
            <person name="Mendonca-Neto R."/>
            <person name="Silva R."/>
            <person name="Teixeira S.M."/>
            <person name="Murta S.M."/>
            <person name="Sincero T.C."/>
            <person name="Mendes T.A."/>
            <person name="Urmenyi T.P."/>
            <person name="Silva V.G."/>
            <person name="da Rocha W.D."/>
            <person name="Andersson B."/>
            <person name="Romanha A.J."/>
            <person name="Steindel M."/>
            <person name="de Vasconcelos A.T."/>
            <person name="Grisard E.C."/>
        </authorList>
    </citation>
    <scope>NUCLEOTIDE SEQUENCE [LARGE SCALE GENOMIC DNA]</scope>
    <source>
        <strain evidence="4 5">SC58</strain>
    </source>
</reference>
<evidence type="ECO:0000256" key="1">
    <source>
        <dbReference type="ARBA" id="ARBA00022741"/>
    </source>
</evidence>
<keyword evidence="2" id="KW-0342">GTP-binding</keyword>
<dbReference type="NCBIfam" id="TIGR00231">
    <property type="entry name" value="small_GTP"/>
    <property type="match status" value="1"/>
</dbReference>
<dbReference type="Pfam" id="PF00071">
    <property type="entry name" value="Ras"/>
    <property type="match status" value="1"/>
</dbReference>
<dbReference type="PROSITE" id="PS51420">
    <property type="entry name" value="RHO"/>
    <property type="match status" value="1"/>
</dbReference>
<dbReference type="InterPro" id="IPR005225">
    <property type="entry name" value="Small_GTP-bd"/>
</dbReference>
<dbReference type="FunFam" id="3.40.50.300:FF:000823">
    <property type="entry name" value="Small GTPase RAB, putative"/>
    <property type="match status" value="1"/>
</dbReference>
<dbReference type="InterPro" id="IPR050227">
    <property type="entry name" value="Rab"/>
</dbReference>
<dbReference type="AlphaFoldDB" id="A0A061J3G5"/>
<feature type="region of interest" description="Disordered" evidence="3">
    <location>
        <begin position="1"/>
        <end position="33"/>
    </location>
</feature>
<keyword evidence="5" id="KW-1185">Reference proteome</keyword>
<dbReference type="PRINTS" id="PR00449">
    <property type="entry name" value="RASTRNSFRMNG"/>
</dbReference>
<evidence type="ECO:0000313" key="5">
    <source>
        <dbReference type="Proteomes" id="UP000031737"/>
    </source>
</evidence>
<dbReference type="Gene3D" id="3.40.50.300">
    <property type="entry name" value="P-loop containing nucleotide triphosphate hydrolases"/>
    <property type="match status" value="1"/>
</dbReference>
<comment type="caution">
    <text evidence="4">The sequence shown here is derived from an EMBL/GenBank/DDBJ whole genome shotgun (WGS) entry which is preliminary data.</text>
</comment>
<sequence length="275" mass="29598">MQSGGVKEEEGAVNKTFASRGRQGGSSTGSTSVAVAAPPVTPVVKHKIVLLGDQSVGKTSLVTRFMYDTFDQQYQATIGIDFFSKSIPVDNRTVRLHVWDTAGQERFRSLIPSYIRNSSGTLVVYDITSRASFRSTFKWVDEVRAERGEEVVIFLVGNKSDAQDRRVVSTEEGQKKAGEYNLVFMEVSAKQGTNVKALFRKMAEALPQSDDNENAVSKGSGTNAGGDGGQSVVLGKQRDPFLLSPSRMHEGNQSGAQNNNNGGSGSMGNRQGGCC</sequence>
<dbReference type="VEuPathDB" id="TriTrypDB:TRSC58_03663"/>
<feature type="region of interest" description="Disordered" evidence="3">
    <location>
        <begin position="208"/>
        <end position="275"/>
    </location>
</feature>
<keyword evidence="1" id="KW-0547">Nucleotide-binding</keyword>
<dbReference type="PROSITE" id="PS51421">
    <property type="entry name" value="RAS"/>
    <property type="match status" value="1"/>
</dbReference>
<proteinExistence type="predicted"/>
<dbReference type="InterPro" id="IPR027417">
    <property type="entry name" value="P-loop_NTPase"/>
</dbReference>
<evidence type="ECO:0000256" key="3">
    <source>
        <dbReference type="SAM" id="MobiDB-lite"/>
    </source>
</evidence>
<dbReference type="SUPFAM" id="SSF52540">
    <property type="entry name" value="P-loop containing nucleoside triphosphate hydrolases"/>
    <property type="match status" value="1"/>
</dbReference>
<dbReference type="SMART" id="SM00174">
    <property type="entry name" value="RHO"/>
    <property type="match status" value="1"/>
</dbReference>
<evidence type="ECO:0000256" key="2">
    <source>
        <dbReference type="ARBA" id="ARBA00023134"/>
    </source>
</evidence>
<gene>
    <name evidence="4" type="ORF">TRSC58_03663</name>
</gene>
<evidence type="ECO:0000313" key="4">
    <source>
        <dbReference type="EMBL" id="ESL08631.1"/>
    </source>
</evidence>
<dbReference type="EMBL" id="AUPL01003663">
    <property type="protein sequence ID" value="ESL08631.1"/>
    <property type="molecule type" value="Genomic_DNA"/>
</dbReference>